<evidence type="ECO:0000313" key="2">
    <source>
        <dbReference type="EMBL" id="TWT73200.1"/>
    </source>
</evidence>
<reference evidence="2 3" key="1">
    <citation type="submission" date="2019-02" db="EMBL/GenBank/DDBJ databases">
        <title>Deep-cultivation of Planctomycetes and their phenomic and genomic characterization uncovers novel biology.</title>
        <authorList>
            <person name="Wiegand S."/>
            <person name="Jogler M."/>
            <person name="Boedeker C."/>
            <person name="Pinto D."/>
            <person name="Vollmers J."/>
            <person name="Rivas-Marin E."/>
            <person name="Kohn T."/>
            <person name="Peeters S.H."/>
            <person name="Heuer A."/>
            <person name="Rast P."/>
            <person name="Oberbeckmann S."/>
            <person name="Bunk B."/>
            <person name="Jeske O."/>
            <person name="Meyerdierks A."/>
            <person name="Storesund J.E."/>
            <person name="Kallscheuer N."/>
            <person name="Luecker S."/>
            <person name="Lage O.M."/>
            <person name="Pohl T."/>
            <person name="Merkel B.J."/>
            <person name="Hornburger P."/>
            <person name="Mueller R.-W."/>
            <person name="Bruemmer F."/>
            <person name="Labrenz M."/>
            <person name="Spormann A.M."/>
            <person name="Op Den Camp H."/>
            <person name="Overmann J."/>
            <person name="Amann R."/>
            <person name="Jetten M.S.M."/>
            <person name="Mascher T."/>
            <person name="Medema M.H."/>
            <person name="Devos D.P."/>
            <person name="Kaster A.-K."/>
            <person name="Ovreas L."/>
            <person name="Rohde M."/>
            <person name="Galperin M.Y."/>
            <person name="Jogler C."/>
        </authorList>
    </citation>
    <scope>NUCLEOTIDE SEQUENCE [LARGE SCALE GENOMIC DNA]</scope>
    <source>
        <strain evidence="2 3">CA85</strain>
    </source>
</reference>
<dbReference type="AlphaFoldDB" id="A0A5C5YCU3"/>
<protein>
    <submittedName>
        <fullName evidence="2">Uncharacterized protein</fullName>
    </submittedName>
</protein>
<accession>A0A5C5YCU3</accession>
<evidence type="ECO:0000313" key="3">
    <source>
        <dbReference type="Proteomes" id="UP000318053"/>
    </source>
</evidence>
<keyword evidence="3" id="KW-1185">Reference proteome</keyword>
<name>A0A5C5YCU3_9BACT</name>
<comment type="caution">
    <text evidence="2">The sequence shown here is derived from an EMBL/GenBank/DDBJ whole genome shotgun (WGS) entry which is preliminary data.</text>
</comment>
<sequence>MASDISVASVSLQKRYAHGVVGPWRAFVHQGRIFERSLNTKPCLKKTSAVLCARFRRMNQFSYADGVEENSRWLELKRARLKYEPDARARVYLTPLASVSGLSCGRKTWNTDYFSSLRSSGRGRALGKRMHGRETVTEPSPRNSLKARISTLPRCAREGEVQGRNDLHSNQLKPAASPDLEQPRSTVGGTVPGAFRPPIRTWGGRRLCCHCSLPEWSVQTCSAGTALPETGW</sequence>
<proteinExistence type="predicted"/>
<organism evidence="2 3">
    <name type="scientific">Allorhodopirellula solitaria</name>
    <dbReference type="NCBI Taxonomy" id="2527987"/>
    <lineage>
        <taxon>Bacteria</taxon>
        <taxon>Pseudomonadati</taxon>
        <taxon>Planctomycetota</taxon>
        <taxon>Planctomycetia</taxon>
        <taxon>Pirellulales</taxon>
        <taxon>Pirellulaceae</taxon>
        <taxon>Allorhodopirellula</taxon>
    </lineage>
</organism>
<feature type="compositionally biased region" description="Basic and acidic residues" evidence="1">
    <location>
        <begin position="158"/>
        <end position="167"/>
    </location>
</feature>
<feature type="region of interest" description="Disordered" evidence="1">
    <location>
        <begin position="124"/>
        <end position="144"/>
    </location>
</feature>
<dbReference type="Proteomes" id="UP000318053">
    <property type="component" value="Unassembled WGS sequence"/>
</dbReference>
<feature type="region of interest" description="Disordered" evidence="1">
    <location>
        <begin position="158"/>
        <end position="193"/>
    </location>
</feature>
<evidence type="ECO:0000256" key="1">
    <source>
        <dbReference type="SAM" id="MobiDB-lite"/>
    </source>
</evidence>
<dbReference type="EMBL" id="SJPK01000003">
    <property type="protein sequence ID" value="TWT73200.1"/>
    <property type="molecule type" value="Genomic_DNA"/>
</dbReference>
<gene>
    <name evidence="2" type="ORF">CA85_16670</name>
</gene>